<gene>
    <name evidence="2" type="ORF">ABW02_16075</name>
</gene>
<dbReference type="EMBL" id="LDPH01000016">
    <property type="protein sequence ID" value="KLV25500.1"/>
    <property type="molecule type" value="Genomic_DNA"/>
</dbReference>
<feature type="transmembrane region" description="Helical" evidence="1">
    <location>
        <begin position="66"/>
        <end position="89"/>
    </location>
</feature>
<feature type="transmembrane region" description="Helical" evidence="1">
    <location>
        <begin position="206"/>
        <end position="224"/>
    </location>
</feature>
<feature type="transmembrane region" description="Helical" evidence="1">
    <location>
        <begin position="156"/>
        <end position="185"/>
    </location>
</feature>
<feature type="transmembrane region" description="Helical" evidence="1">
    <location>
        <begin position="7"/>
        <end position="25"/>
    </location>
</feature>
<protein>
    <submittedName>
        <fullName evidence="2">Uncharacterized protein</fullName>
    </submittedName>
</protein>
<proteinExistence type="predicted"/>
<keyword evidence="1" id="KW-1133">Transmembrane helix</keyword>
<evidence type="ECO:0000313" key="3">
    <source>
        <dbReference type="Proteomes" id="UP000036045"/>
    </source>
</evidence>
<feature type="transmembrane region" description="Helical" evidence="1">
    <location>
        <begin position="95"/>
        <end position="112"/>
    </location>
</feature>
<feature type="transmembrane region" description="Helical" evidence="1">
    <location>
        <begin position="230"/>
        <end position="247"/>
    </location>
</feature>
<keyword evidence="1" id="KW-0472">Membrane</keyword>
<organism evidence="2 3">
    <name type="scientific">Niallia circulans</name>
    <name type="common">Bacillus circulans</name>
    <dbReference type="NCBI Taxonomy" id="1397"/>
    <lineage>
        <taxon>Bacteria</taxon>
        <taxon>Bacillati</taxon>
        <taxon>Bacillota</taxon>
        <taxon>Bacilli</taxon>
        <taxon>Bacillales</taxon>
        <taxon>Bacillaceae</taxon>
        <taxon>Niallia</taxon>
    </lineage>
</organism>
<reference evidence="2 3" key="1">
    <citation type="submission" date="2015-05" db="EMBL/GenBank/DDBJ databases">
        <title>Whole genome sequence and identification of bacterial endophytes from Costus igneus.</title>
        <authorList>
            <person name="Lee Y.P."/>
            <person name="Gan H.M."/>
            <person name="Eng W."/>
            <person name="Wheatley M.S."/>
            <person name="Caraballo A."/>
            <person name="Polter S."/>
            <person name="Savka M.A."/>
            <person name="Hudson A.O."/>
        </authorList>
    </citation>
    <scope>NUCLEOTIDE SEQUENCE [LARGE SCALE GENOMIC DNA]</scope>
    <source>
        <strain evidence="2 3">RIT379</strain>
    </source>
</reference>
<dbReference type="PATRIC" id="fig|1397.4.peg.1414"/>
<keyword evidence="3" id="KW-1185">Reference proteome</keyword>
<feature type="transmembrane region" description="Helical" evidence="1">
    <location>
        <begin position="31"/>
        <end position="54"/>
    </location>
</feature>
<keyword evidence="1" id="KW-0812">Transmembrane</keyword>
<evidence type="ECO:0000256" key="1">
    <source>
        <dbReference type="SAM" id="Phobius"/>
    </source>
</evidence>
<evidence type="ECO:0000313" key="2">
    <source>
        <dbReference type="EMBL" id="KLV25500.1"/>
    </source>
</evidence>
<dbReference type="AlphaFoldDB" id="A0A0J1L9C7"/>
<comment type="caution">
    <text evidence="2">The sequence shown here is derived from an EMBL/GenBank/DDBJ whole genome shotgun (WGS) entry which is preliminary data.</text>
</comment>
<dbReference type="Proteomes" id="UP000036045">
    <property type="component" value="Unassembled WGS sequence"/>
</dbReference>
<sequence length="262" mass="30376">MKILLRLHLVFYISLFAFMLAIPYNSMDANIFKMILFLVTLSVFILILTCYIVLSFNKEIKAIKKYIYANIVMMINGIIGFLTLGHVYYSENQEQIFMIIIIGVLFIISHVLNLQMKRIVEHYNIDVISEVKLFYKMGKIIENTPISNAATKLDRISYGFCIVVFIAENMVIYICAIGIILLCSIKYLNQLRREFLKSNLVSKAETYFSIVAYVLCYLISILWHYYFQNISTIIVGPLGLLFLKIYIQRIAVKIYRSGCQAP</sequence>
<accession>A0A0J1L9C7</accession>
<name>A0A0J1L9C7_NIACI</name>